<evidence type="ECO:0000256" key="1">
    <source>
        <dbReference type="SAM" id="MobiDB-lite"/>
    </source>
</evidence>
<evidence type="ECO:0000313" key="3">
    <source>
        <dbReference type="EMBL" id="CAD0198923.1"/>
    </source>
</evidence>
<dbReference type="EMBL" id="LR824012">
    <property type="protein sequence ID" value="CAD0198923.1"/>
    <property type="molecule type" value="Genomic_DNA"/>
</dbReference>
<feature type="transmembrane region" description="Helical" evidence="2">
    <location>
        <begin position="141"/>
        <end position="163"/>
    </location>
</feature>
<dbReference type="OrthoDB" id="10071013at2759"/>
<proteinExistence type="predicted"/>
<keyword evidence="4" id="KW-1185">Reference proteome</keyword>
<evidence type="ECO:0000256" key="2">
    <source>
        <dbReference type="SAM" id="Phobius"/>
    </source>
</evidence>
<reference evidence="3" key="1">
    <citation type="submission" date="2021-12" db="EMBL/GenBank/DDBJ databases">
        <authorList>
            <person name="King R."/>
        </authorList>
    </citation>
    <scope>NUCLEOTIDE SEQUENCE</scope>
</reference>
<organism evidence="3 4">
    <name type="scientific">Chrysodeixis includens</name>
    <name type="common">Soybean looper</name>
    <name type="synonym">Pseudoplusia includens</name>
    <dbReference type="NCBI Taxonomy" id="689277"/>
    <lineage>
        <taxon>Eukaryota</taxon>
        <taxon>Metazoa</taxon>
        <taxon>Ecdysozoa</taxon>
        <taxon>Arthropoda</taxon>
        <taxon>Hexapoda</taxon>
        <taxon>Insecta</taxon>
        <taxon>Pterygota</taxon>
        <taxon>Neoptera</taxon>
        <taxon>Endopterygota</taxon>
        <taxon>Lepidoptera</taxon>
        <taxon>Glossata</taxon>
        <taxon>Ditrysia</taxon>
        <taxon>Noctuoidea</taxon>
        <taxon>Noctuidae</taxon>
        <taxon>Plusiinae</taxon>
        <taxon>Chrysodeixis</taxon>
    </lineage>
</organism>
<feature type="region of interest" description="Disordered" evidence="1">
    <location>
        <begin position="25"/>
        <end position="48"/>
    </location>
</feature>
<keyword evidence="2" id="KW-0812">Transmembrane</keyword>
<name>A0A9N8KUG4_CHRIL</name>
<dbReference type="AlphaFoldDB" id="A0A9N8KUG4"/>
<sequence length="188" mass="20966">MLLSLDSETGKNKIKSVVARKGVVYTEDNVEKPQKSPPTVGESSADPSKLIKKTETPNAQVNNVKNPVELAKGNETVVNNINNTKEVNETKTPLKPLILSYDKVVNMTVKTPSAATVYDHLLTPKKELKVYAKNANSHPGMIMPLVITILLVPMFAVLGYMALRRGQEAWKNRHYKRMDFLLDGMYND</sequence>
<protein>
    <submittedName>
        <fullName evidence="3">Uncharacterized protein</fullName>
    </submittedName>
</protein>
<accession>A0A9N8KUG4</accession>
<keyword evidence="2" id="KW-1133">Transmembrane helix</keyword>
<dbReference type="Proteomes" id="UP001154114">
    <property type="component" value="Chromosome 9"/>
</dbReference>
<keyword evidence="2" id="KW-0472">Membrane</keyword>
<evidence type="ECO:0000313" key="4">
    <source>
        <dbReference type="Proteomes" id="UP001154114"/>
    </source>
</evidence>
<gene>
    <name evidence="3" type="ORF">CINC_LOCUS13194</name>
</gene>